<dbReference type="STRING" id="27349.A0A0L6VMW1"/>
<evidence type="ECO:0000256" key="1">
    <source>
        <dbReference type="SAM" id="MobiDB-lite"/>
    </source>
</evidence>
<dbReference type="VEuPathDB" id="FungiDB:VP01_139g6"/>
<reference evidence="2 3" key="1">
    <citation type="submission" date="2015-08" db="EMBL/GenBank/DDBJ databases">
        <title>Next Generation Sequencing and Analysis of the Genome of Puccinia sorghi L Schw, the Causal Agent of Maize Common Rust.</title>
        <authorList>
            <person name="Rochi L."/>
            <person name="Burguener G."/>
            <person name="Darino M."/>
            <person name="Turjanski A."/>
            <person name="Kreff E."/>
            <person name="Dieguez M.J."/>
            <person name="Sacco F."/>
        </authorList>
    </citation>
    <scope>NUCLEOTIDE SEQUENCE [LARGE SCALE GENOMIC DNA]</scope>
    <source>
        <strain evidence="2 3">RO10H11247</strain>
    </source>
</reference>
<dbReference type="AlphaFoldDB" id="A0A0L6VMW1"/>
<organism evidence="2 3">
    <name type="scientific">Puccinia sorghi</name>
    <dbReference type="NCBI Taxonomy" id="27349"/>
    <lineage>
        <taxon>Eukaryota</taxon>
        <taxon>Fungi</taxon>
        <taxon>Dikarya</taxon>
        <taxon>Basidiomycota</taxon>
        <taxon>Pucciniomycotina</taxon>
        <taxon>Pucciniomycetes</taxon>
        <taxon>Pucciniales</taxon>
        <taxon>Pucciniaceae</taxon>
        <taxon>Puccinia</taxon>
    </lineage>
</organism>
<dbReference type="Proteomes" id="UP000037035">
    <property type="component" value="Unassembled WGS sequence"/>
</dbReference>
<evidence type="ECO:0000313" key="3">
    <source>
        <dbReference type="Proteomes" id="UP000037035"/>
    </source>
</evidence>
<feature type="compositionally biased region" description="Basic and acidic residues" evidence="1">
    <location>
        <begin position="200"/>
        <end position="213"/>
    </location>
</feature>
<sequence length="432" mass="47670">MAYNWLLPCAQLRGPKPGDNDGEGHGIPILGSCLNQLVQTLRSSFTFPVPPVFFISITAMQIQALMFFVLSATVLSRSVAPYPRSLNARAAMGIMSHSPRLASRSIVRRAGANTPGDPPEVPNAEDPSANNDPKAQGDDKSKPDDGNKADALKSEDDKKQADAKKTEDDKKNNDPSKPDSTENDAAKGDQNDPNQVADNDPSKKHDGDQDGKGIKRNAKGLIPDTKEGIEFKIATEKKKLHELSEKTKEKDARIAELEQRASYYQISLNSTVAGIPRILRRKLMVGTPMMRTAKDPITVQPRLPLARRRTRLLGDRRRKIASRRTPHIKRLPATIPTMTARSTPAKTRRTPLNRKSALLTLPPASRMAFLILRVISPHLPLLHCQRALKQSHLQHLPPHKFSSQVLLQPYPLLASKRLITLVPPSRGLSTSP</sequence>
<feature type="region of interest" description="Disordered" evidence="1">
    <location>
        <begin position="110"/>
        <end position="221"/>
    </location>
</feature>
<protein>
    <submittedName>
        <fullName evidence="2">Uncharacterized protein</fullName>
    </submittedName>
</protein>
<evidence type="ECO:0000313" key="2">
    <source>
        <dbReference type="EMBL" id="KNZ61445.1"/>
    </source>
</evidence>
<proteinExistence type="predicted"/>
<accession>A0A0L6VMW1</accession>
<name>A0A0L6VMW1_9BASI</name>
<keyword evidence="3" id="KW-1185">Reference proteome</keyword>
<comment type="caution">
    <text evidence="2">The sequence shown here is derived from an EMBL/GenBank/DDBJ whole genome shotgun (WGS) entry which is preliminary data.</text>
</comment>
<gene>
    <name evidence="2" type="ORF">VP01_139g6</name>
</gene>
<dbReference type="OrthoDB" id="2507649at2759"/>
<feature type="compositionally biased region" description="Basic and acidic residues" evidence="1">
    <location>
        <begin position="135"/>
        <end position="190"/>
    </location>
</feature>
<dbReference type="EMBL" id="LAVV01004443">
    <property type="protein sequence ID" value="KNZ61445.1"/>
    <property type="molecule type" value="Genomic_DNA"/>
</dbReference>